<evidence type="ECO:0000313" key="3">
    <source>
        <dbReference type="EMBL" id="GER86423.1"/>
    </source>
</evidence>
<evidence type="ECO:0000256" key="1">
    <source>
        <dbReference type="SAM" id="MobiDB-lite"/>
    </source>
</evidence>
<sequence>MAKAPQEPQAELQESPSLLTHHKKPRPHALIIVLSVLALLALAHFIAVNHTTSRQPASLHNCSALLRATDYTQLVAIQARTQRMSAVQFIDDVTAGQPAALIQVGDLSAQQKLDVYIYGCPQSQDKTNPTLLFKQQALIKGSIDITQAHTLSVGQIDTTLAADSDTLLLPLQQNVFQEYAWQNGSFHQVAFPGLYPVTSRSEAEALQDEANNGQVLPWTDPLTTAEQMAQDLFHWSNISIHGTLKDTTATQAHVLLEKKDAHLTVAVTLERLVQHNPKGLWWVTNAQSSGISLDQTQFNTPVSSPLLLQGTIIPTTEKVTATLFNHTLTAIPLQSSSTLQTDTSGHLTGTLSYSNLFPDQAGLLLITEYPISSKEDGRLLLTNIFLT</sequence>
<keyword evidence="2" id="KW-0472">Membrane</keyword>
<dbReference type="EMBL" id="BKZW01000001">
    <property type="protein sequence ID" value="GER86423.1"/>
    <property type="molecule type" value="Genomic_DNA"/>
</dbReference>
<proteinExistence type="predicted"/>
<feature type="region of interest" description="Disordered" evidence="1">
    <location>
        <begin position="1"/>
        <end position="20"/>
    </location>
</feature>
<name>A0A5J4KFL1_9CHLR</name>
<evidence type="ECO:0000313" key="4">
    <source>
        <dbReference type="Proteomes" id="UP000326912"/>
    </source>
</evidence>
<keyword evidence="2" id="KW-0812">Transmembrane</keyword>
<dbReference type="RefSeq" id="WP_151754557.1">
    <property type="nucleotide sequence ID" value="NZ_BKZW01000001.1"/>
</dbReference>
<evidence type="ECO:0000256" key="2">
    <source>
        <dbReference type="SAM" id="Phobius"/>
    </source>
</evidence>
<gene>
    <name evidence="3" type="ORF">KDW_05850</name>
</gene>
<dbReference type="Proteomes" id="UP000326912">
    <property type="component" value="Unassembled WGS sequence"/>
</dbReference>
<organism evidence="3 4">
    <name type="scientific">Dictyobacter vulcani</name>
    <dbReference type="NCBI Taxonomy" id="2607529"/>
    <lineage>
        <taxon>Bacteria</taxon>
        <taxon>Bacillati</taxon>
        <taxon>Chloroflexota</taxon>
        <taxon>Ktedonobacteria</taxon>
        <taxon>Ktedonobacterales</taxon>
        <taxon>Dictyobacteraceae</taxon>
        <taxon>Dictyobacter</taxon>
    </lineage>
</organism>
<feature type="transmembrane region" description="Helical" evidence="2">
    <location>
        <begin position="29"/>
        <end position="48"/>
    </location>
</feature>
<accession>A0A5J4KFL1</accession>
<reference evidence="3 4" key="1">
    <citation type="submission" date="2019-10" db="EMBL/GenBank/DDBJ databases">
        <title>Dictyobacter vulcani sp. nov., within the class Ktedonobacteria, isolated from soil of volcanic Mt. Zao.</title>
        <authorList>
            <person name="Zheng Y."/>
            <person name="Wang C.M."/>
            <person name="Sakai Y."/>
            <person name="Abe K."/>
            <person name="Yokota A."/>
            <person name="Yabe S."/>
        </authorList>
    </citation>
    <scope>NUCLEOTIDE SEQUENCE [LARGE SCALE GENOMIC DNA]</scope>
    <source>
        <strain evidence="3 4">W12</strain>
    </source>
</reference>
<dbReference type="AlphaFoldDB" id="A0A5J4KFL1"/>
<protein>
    <submittedName>
        <fullName evidence="3">Uncharacterized protein</fullName>
    </submittedName>
</protein>
<keyword evidence="2" id="KW-1133">Transmembrane helix</keyword>
<comment type="caution">
    <text evidence="3">The sequence shown here is derived from an EMBL/GenBank/DDBJ whole genome shotgun (WGS) entry which is preliminary data.</text>
</comment>
<keyword evidence="4" id="KW-1185">Reference proteome</keyword>